<feature type="transmembrane region" description="Helical" evidence="1">
    <location>
        <begin position="64"/>
        <end position="82"/>
    </location>
</feature>
<dbReference type="AlphaFoldDB" id="A0A1T5DYT2"/>
<dbReference type="RefSeq" id="WP_079721723.1">
    <property type="nucleotide sequence ID" value="NZ_FUYY01000007.1"/>
</dbReference>
<dbReference type="EMBL" id="FUYY01000007">
    <property type="protein sequence ID" value="SKB76867.1"/>
    <property type="molecule type" value="Genomic_DNA"/>
</dbReference>
<keyword evidence="1" id="KW-1133">Transmembrane helix</keyword>
<proteinExistence type="predicted"/>
<feature type="transmembrane region" description="Helical" evidence="1">
    <location>
        <begin position="36"/>
        <end position="57"/>
    </location>
</feature>
<dbReference type="Proteomes" id="UP000190230">
    <property type="component" value="Unassembled WGS sequence"/>
</dbReference>
<reference evidence="3" key="1">
    <citation type="submission" date="2017-02" db="EMBL/GenBank/DDBJ databases">
        <authorList>
            <person name="Varghese N."/>
            <person name="Submissions S."/>
        </authorList>
    </citation>
    <scope>NUCLEOTIDE SEQUENCE [LARGE SCALE GENOMIC DNA]</scope>
    <source>
        <strain evidence="3">DSM 23405</strain>
    </source>
</reference>
<keyword evidence="3" id="KW-1185">Reference proteome</keyword>
<organism evidence="2 3">
    <name type="scientific">Salegentibacter holothuriorum</name>
    <dbReference type="NCBI Taxonomy" id="241145"/>
    <lineage>
        <taxon>Bacteria</taxon>
        <taxon>Pseudomonadati</taxon>
        <taxon>Bacteroidota</taxon>
        <taxon>Flavobacteriia</taxon>
        <taxon>Flavobacteriales</taxon>
        <taxon>Flavobacteriaceae</taxon>
        <taxon>Salegentibacter</taxon>
    </lineage>
</organism>
<keyword evidence="1" id="KW-0812">Transmembrane</keyword>
<evidence type="ECO:0000313" key="2">
    <source>
        <dbReference type="EMBL" id="SKB76867.1"/>
    </source>
</evidence>
<dbReference type="STRING" id="241145.SAMN05660776_2885"/>
<name>A0A1T5DYT2_9FLAO</name>
<evidence type="ECO:0000313" key="3">
    <source>
        <dbReference type="Proteomes" id="UP000190230"/>
    </source>
</evidence>
<feature type="transmembrane region" description="Helical" evidence="1">
    <location>
        <begin position="88"/>
        <end position="109"/>
    </location>
</feature>
<accession>A0A1T5DYT2</accession>
<feature type="transmembrane region" description="Helical" evidence="1">
    <location>
        <begin position="5"/>
        <end position="24"/>
    </location>
</feature>
<protein>
    <submittedName>
        <fullName evidence="2">Uncharacterized protein</fullName>
    </submittedName>
</protein>
<dbReference type="OrthoDB" id="1447895at2"/>
<gene>
    <name evidence="2" type="ORF">SAMN05660776_2885</name>
</gene>
<sequence>MTALIIIGIILVILAFFGLGYYTWSFAKEKYDHNIFGIGVIIRGIASLFCLTFAVMLNTGDGSIIVWIVAAGILWLWTFFATWTRSNIFIALFSLIYQLFAVLFVLKAYDSVKRRLS</sequence>
<keyword evidence="1" id="KW-0472">Membrane</keyword>
<evidence type="ECO:0000256" key="1">
    <source>
        <dbReference type="SAM" id="Phobius"/>
    </source>
</evidence>